<dbReference type="PRINTS" id="PR00080">
    <property type="entry name" value="SDRFAMILY"/>
</dbReference>
<keyword evidence="4" id="KW-0812">Transmembrane</keyword>
<evidence type="ECO:0000256" key="3">
    <source>
        <dbReference type="RuleBase" id="RU000363"/>
    </source>
</evidence>
<dbReference type="InterPro" id="IPR036291">
    <property type="entry name" value="NAD(P)-bd_dom_sf"/>
</dbReference>
<keyword evidence="7" id="KW-1185">Reference proteome</keyword>
<name>A0ABR3Q239_9TREE</name>
<sequence>MPSLFNTTRLQGKTVVVTGASAGIGAATAVLFAKAGANLVLLARRQNLLDEVKAAALAGAKEFGQDISVVVKTLDVNDRAAVDGLVGELKAAGVKRFDVLVNNAGGAIGVEKAGDIALADIDFMINTNLVSLIQLTQAFLAEFKAQDAGHIINIGSLAGREAYVGGSIYCAVKHAVRAFTTSVRKEVVATGIRVTEVAPGAVETNFSVVRFRGDEGAAKNVYKGIEPLVAEDIAEEIVWVAGRPAHVQIAELFLLPTAQASATIFGRKE</sequence>
<keyword evidence="2" id="KW-0560">Oxidoreductase</keyword>
<dbReference type="SMART" id="SM00822">
    <property type="entry name" value="PKS_KR"/>
    <property type="match status" value="1"/>
</dbReference>
<dbReference type="PANTHER" id="PTHR42901">
    <property type="entry name" value="ALCOHOL DEHYDROGENASE"/>
    <property type="match status" value="1"/>
</dbReference>
<evidence type="ECO:0000259" key="5">
    <source>
        <dbReference type="SMART" id="SM00822"/>
    </source>
</evidence>
<dbReference type="InterPro" id="IPR057326">
    <property type="entry name" value="KR_dom"/>
</dbReference>
<protein>
    <recommendedName>
        <fullName evidence="5">Ketoreductase domain-containing protein</fullName>
    </recommendedName>
</protein>
<keyword evidence="4" id="KW-0472">Membrane</keyword>
<evidence type="ECO:0000313" key="7">
    <source>
        <dbReference type="Proteomes" id="UP001565368"/>
    </source>
</evidence>
<gene>
    <name evidence="6" type="ORF">Q8F55_005619</name>
</gene>
<feature type="transmembrane region" description="Helical" evidence="4">
    <location>
        <begin position="20"/>
        <end position="43"/>
    </location>
</feature>
<dbReference type="SUPFAM" id="SSF51735">
    <property type="entry name" value="NAD(P)-binding Rossmann-fold domains"/>
    <property type="match status" value="1"/>
</dbReference>
<comment type="caution">
    <text evidence="6">The sequence shown here is derived from an EMBL/GenBank/DDBJ whole genome shotgun (WGS) entry which is preliminary data.</text>
</comment>
<dbReference type="PANTHER" id="PTHR42901:SF1">
    <property type="entry name" value="ALCOHOL DEHYDROGENASE"/>
    <property type="match status" value="1"/>
</dbReference>
<dbReference type="RefSeq" id="XP_069208749.1">
    <property type="nucleotide sequence ID" value="XM_069354107.1"/>
</dbReference>
<dbReference type="Proteomes" id="UP001565368">
    <property type="component" value="Unassembled WGS sequence"/>
</dbReference>
<organism evidence="6 7">
    <name type="scientific">Vanrija albida</name>
    <dbReference type="NCBI Taxonomy" id="181172"/>
    <lineage>
        <taxon>Eukaryota</taxon>
        <taxon>Fungi</taxon>
        <taxon>Dikarya</taxon>
        <taxon>Basidiomycota</taxon>
        <taxon>Agaricomycotina</taxon>
        <taxon>Tremellomycetes</taxon>
        <taxon>Trichosporonales</taxon>
        <taxon>Trichosporonaceae</taxon>
        <taxon>Vanrija</taxon>
    </lineage>
</organism>
<proteinExistence type="inferred from homology"/>
<dbReference type="Pfam" id="PF00106">
    <property type="entry name" value="adh_short"/>
    <property type="match status" value="1"/>
</dbReference>
<evidence type="ECO:0000256" key="1">
    <source>
        <dbReference type="ARBA" id="ARBA00006484"/>
    </source>
</evidence>
<dbReference type="PRINTS" id="PR00081">
    <property type="entry name" value="GDHRDH"/>
</dbReference>
<accession>A0ABR3Q239</accession>
<reference evidence="6 7" key="1">
    <citation type="submission" date="2023-08" db="EMBL/GenBank/DDBJ databases">
        <title>Annotated Genome Sequence of Vanrija albida AlHP1.</title>
        <authorList>
            <person name="Herzog R."/>
        </authorList>
    </citation>
    <scope>NUCLEOTIDE SEQUENCE [LARGE SCALE GENOMIC DNA]</scope>
    <source>
        <strain evidence="6 7">AlHP1</strain>
    </source>
</reference>
<evidence type="ECO:0000256" key="4">
    <source>
        <dbReference type="SAM" id="Phobius"/>
    </source>
</evidence>
<evidence type="ECO:0000313" key="6">
    <source>
        <dbReference type="EMBL" id="KAL1408805.1"/>
    </source>
</evidence>
<keyword evidence="4" id="KW-1133">Transmembrane helix</keyword>
<feature type="domain" description="Ketoreductase" evidence="5">
    <location>
        <begin position="13"/>
        <end position="198"/>
    </location>
</feature>
<dbReference type="EMBL" id="JBBXJM010000004">
    <property type="protein sequence ID" value="KAL1408805.1"/>
    <property type="molecule type" value="Genomic_DNA"/>
</dbReference>
<dbReference type="InterPro" id="IPR002347">
    <property type="entry name" value="SDR_fam"/>
</dbReference>
<evidence type="ECO:0000256" key="2">
    <source>
        <dbReference type="ARBA" id="ARBA00023002"/>
    </source>
</evidence>
<comment type="similarity">
    <text evidence="1 3">Belongs to the short-chain dehydrogenases/reductases (SDR) family.</text>
</comment>
<dbReference type="GeneID" id="95986662"/>
<dbReference type="Gene3D" id="3.40.50.720">
    <property type="entry name" value="NAD(P)-binding Rossmann-like Domain"/>
    <property type="match status" value="1"/>
</dbReference>